<reference evidence="2" key="1">
    <citation type="submission" date="2021-08" db="EMBL/GenBank/DDBJ databases">
        <authorList>
            <person name="Zhang H."/>
            <person name="Xu M."/>
            <person name="Yu Z."/>
            <person name="Yang L."/>
            <person name="Cai Y."/>
        </authorList>
    </citation>
    <scope>NUCLEOTIDE SEQUENCE</scope>
    <source>
        <strain evidence="2">CHL1</strain>
    </source>
</reference>
<dbReference type="KEGG" id="cmet:K6K41_12840"/>
<dbReference type="Pfam" id="PF13676">
    <property type="entry name" value="TIR_2"/>
    <property type="match status" value="1"/>
</dbReference>
<dbReference type="Gene3D" id="3.40.50.10140">
    <property type="entry name" value="Toll/interleukin-1 receptor homology (TIR) domain"/>
    <property type="match status" value="1"/>
</dbReference>
<dbReference type="RefSeq" id="WP_378150086.1">
    <property type="nucleotide sequence ID" value="NZ_JBHRXS010000018.1"/>
</dbReference>
<accession>A0A9E6UQ19</accession>
<feature type="domain" description="TIR" evidence="1">
    <location>
        <begin position="1"/>
        <end position="142"/>
    </location>
</feature>
<evidence type="ECO:0000313" key="2">
    <source>
        <dbReference type="EMBL" id="QZO02074.1"/>
    </source>
</evidence>
<proteinExistence type="predicted"/>
<dbReference type="Proteomes" id="UP000825701">
    <property type="component" value="Chromosome"/>
</dbReference>
<dbReference type="EMBL" id="CP081869">
    <property type="protein sequence ID" value="QZO02074.1"/>
    <property type="molecule type" value="Genomic_DNA"/>
</dbReference>
<dbReference type="PROSITE" id="PS50104">
    <property type="entry name" value="TIR"/>
    <property type="match status" value="1"/>
</dbReference>
<dbReference type="InterPro" id="IPR000157">
    <property type="entry name" value="TIR_dom"/>
</dbReference>
<protein>
    <submittedName>
        <fullName evidence="2">Toll/interleukin-1 receptor domain-containing protein</fullName>
    </submittedName>
</protein>
<dbReference type="SMART" id="SM00255">
    <property type="entry name" value="TIR"/>
    <property type="match status" value="1"/>
</dbReference>
<dbReference type="GO" id="GO:0007165">
    <property type="term" value="P:signal transduction"/>
    <property type="evidence" value="ECO:0007669"/>
    <property type="project" value="InterPro"/>
</dbReference>
<keyword evidence="3" id="KW-1185">Reference proteome</keyword>
<dbReference type="SUPFAM" id="SSF52200">
    <property type="entry name" value="Toll/Interleukin receptor TIR domain"/>
    <property type="match status" value="1"/>
</dbReference>
<organism evidence="2 3">
    <name type="scientific">Chenggangzhangella methanolivorans</name>
    <dbReference type="NCBI Taxonomy" id="1437009"/>
    <lineage>
        <taxon>Bacteria</taxon>
        <taxon>Pseudomonadati</taxon>
        <taxon>Pseudomonadota</taxon>
        <taxon>Alphaproteobacteria</taxon>
        <taxon>Hyphomicrobiales</taxon>
        <taxon>Methylopilaceae</taxon>
        <taxon>Chenggangzhangella</taxon>
    </lineage>
</organism>
<name>A0A9E6UQ19_9HYPH</name>
<dbReference type="AlphaFoldDB" id="A0A9E6UQ19"/>
<gene>
    <name evidence="2" type="ORF">K6K41_12840</name>
</gene>
<evidence type="ECO:0000313" key="3">
    <source>
        <dbReference type="Proteomes" id="UP000825701"/>
    </source>
</evidence>
<sequence length="315" mass="35426">MATVFFSYSHKDEELRDRLEVALSAMKRQGLIDAWHDRRLSVGDDFDKGVRSELERADVILLLVSPDFIASDYCHDVEMVRALERHKRGEARVIPVILRACDWKQTAFKKLLAAPTDGKPIRSWPDLDEAFLDVVQKIRQTLSVPVASTSKPDVLKAGADTAPSNAGLRSSNLRLRKNFTDVDRDRFLDEAFDYIGRFFEGSLAELEKRNGGIETNFRRVDANRFTAVIYEDGNAVARCAVFMDGSMGRGISYSSTDSMIGNGFNENLRVEADEQGMFLKSMGMAMTGSGREQKLTYEGGAELYWDMLIGPLRTR</sequence>
<keyword evidence="2" id="KW-0675">Receptor</keyword>
<evidence type="ECO:0000259" key="1">
    <source>
        <dbReference type="PROSITE" id="PS50104"/>
    </source>
</evidence>
<dbReference type="InterPro" id="IPR035897">
    <property type="entry name" value="Toll_tir_struct_dom_sf"/>
</dbReference>